<protein>
    <recommendedName>
        <fullName evidence="1">ESPR domain-containing protein</fullName>
    </recommendedName>
</protein>
<reference evidence="2 3" key="1">
    <citation type="submission" date="2017-02" db="EMBL/GenBank/DDBJ databases">
        <title>Paraburkholderia sophoroidis sp. nov. and Paraburkholderia steynii sp. nov. rhizobial symbionts of the fynbos legume Hypocalyptus sophoroides.</title>
        <authorList>
            <person name="Steenkamp E.T."/>
            <person name="Beukes C.W."/>
            <person name="Van Zyl E."/>
            <person name="Avontuur J."/>
            <person name="Chan W.Y."/>
            <person name="Hassen A."/>
            <person name="Palmer M."/>
            <person name="Mthombeni L."/>
            <person name="Phalane F."/>
            <person name="Sereme K."/>
            <person name="Venter S.N."/>
        </authorList>
    </citation>
    <scope>NUCLEOTIDE SEQUENCE [LARGE SCALE GENOMIC DNA]</scope>
    <source>
        <strain evidence="2 3">HC1.1ba</strain>
    </source>
</reference>
<sequence>MNKTYRNVWCTKTGTFIAAAETARAKGKSARSGMRALSCAALLSLGAMADAAYAGALDGGSIAYGSGAHTTNAAGGKAAVAIGQNASANYQPRSRRLSMRR</sequence>
<dbReference type="EMBL" id="MWML01000522">
    <property type="protein sequence ID" value="TCG03098.1"/>
    <property type="molecule type" value="Genomic_DNA"/>
</dbReference>
<name>A0A4V2NG06_9BURK</name>
<accession>A0A4V2NG06</accession>
<organism evidence="2 3">
    <name type="scientific">Paraburkholderia steynii</name>
    <dbReference type="NCBI Taxonomy" id="1245441"/>
    <lineage>
        <taxon>Bacteria</taxon>
        <taxon>Pseudomonadati</taxon>
        <taxon>Pseudomonadota</taxon>
        <taxon>Betaproteobacteria</taxon>
        <taxon>Burkholderiales</taxon>
        <taxon>Burkholderiaceae</taxon>
        <taxon>Paraburkholderia</taxon>
    </lineage>
</organism>
<gene>
    <name evidence="2" type="ORF">BZM27_51020</name>
</gene>
<keyword evidence="3" id="KW-1185">Reference proteome</keyword>
<comment type="caution">
    <text evidence="2">The sequence shown here is derived from an EMBL/GenBank/DDBJ whole genome shotgun (WGS) entry which is preliminary data.</text>
</comment>
<evidence type="ECO:0000313" key="3">
    <source>
        <dbReference type="Proteomes" id="UP000294200"/>
    </source>
</evidence>
<evidence type="ECO:0000313" key="2">
    <source>
        <dbReference type="EMBL" id="TCG03098.1"/>
    </source>
</evidence>
<evidence type="ECO:0000259" key="1">
    <source>
        <dbReference type="Pfam" id="PF13018"/>
    </source>
</evidence>
<dbReference type="InterPro" id="IPR024973">
    <property type="entry name" value="ESPR"/>
</dbReference>
<dbReference type="Proteomes" id="UP000294200">
    <property type="component" value="Unassembled WGS sequence"/>
</dbReference>
<dbReference type="AlphaFoldDB" id="A0A4V2NG06"/>
<feature type="domain" description="ESPR" evidence="1">
    <location>
        <begin position="1"/>
        <end position="49"/>
    </location>
</feature>
<proteinExistence type="predicted"/>
<dbReference type="Pfam" id="PF13018">
    <property type="entry name" value="ESPR"/>
    <property type="match status" value="1"/>
</dbReference>